<evidence type="ECO:0000256" key="6">
    <source>
        <dbReference type="ARBA" id="ARBA00023136"/>
    </source>
</evidence>
<dbReference type="RefSeq" id="WP_370596441.1">
    <property type="nucleotide sequence ID" value="NZ_JALBUR010000028.1"/>
</dbReference>
<evidence type="ECO:0000313" key="9">
    <source>
        <dbReference type="EMBL" id="MDX8420261.1"/>
    </source>
</evidence>
<feature type="transmembrane region" description="Helical" evidence="7">
    <location>
        <begin position="175"/>
        <end position="194"/>
    </location>
</feature>
<comment type="caution">
    <text evidence="9">The sequence shown here is derived from an EMBL/GenBank/DDBJ whole genome shotgun (WGS) entry which is preliminary data.</text>
</comment>
<proteinExistence type="inferred from homology"/>
<sequence>MKYYLCAILAIFFWSSSVIATKIAYASITPILLCLIRFAISSVLMMMVFLFRKNRVHIAKQDLKPVLVSAILGISVYYALENAALAMTSASDASLIEAAFPALTALVGLVVYRERPSKRMLAGIAASIIGVAVLTQFDPAQSSSLLGDLLLLFDGCLWGFYNYETKSISHKYDSFTLTMYQCAIGTVFFVPMLALEKPVLTNITPAFILTLLYLSTACSLGALLLYNYGLKGMKASTAAVIMNLMPIFGVLLSWGILHETITRRKLIGGAIILLGVWISTTRDKAA</sequence>
<evidence type="ECO:0000256" key="3">
    <source>
        <dbReference type="ARBA" id="ARBA00022475"/>
    </source>
</evidence>
<dbReference type="GO" id="GO:0005886">
    <property type="term" value="C:plasma membrane"/>
    <property type="evidence" value="ECO:0007669"/>
    <property type="project" value="UniProtKB-SubCell"/>
</dbReference>
<keyword evidence="6 7" id="KW-0472">Membrane</keyword>
<feature type="transmembrane region" description="Helical" evidence="7">
    <location>
        <begin position="63"/>
        <end position="80"/>
    </location>
</feature>
<dbReference type="Proteomes" id="UP001286174">
    <property type="component" value="Unassembled WGS sequence"/>
</dbReference>
<accession>A0AB35U552</accession>
<name>A0AB35U552_9FIRM</name>
<evidence type="ECO:0000256" key="5">
    <source>
        <dbReference type="ARBA" id="ARBA00022989"/>
    </source>
</evidence>
<keyword evidence="4 7" id="KW-0812">Transmembrane</keyword>
<feature type="transmembrane region" description="Helical" evidence="7">
    <location>
        <begin position="92"/>
        <end position="112"/>
    </location>
</feature>
<feature type="transmembrane region" description="Helical" evidence="7">
    <location>
        <begin position="30"/>
        <end position="51"/>
    </location>
</feature>
<dbReference type="AlphaFoldDB" id="A0AB35U552"/>
<comment type="similarity">
    <text evidence="2">Belongs to the EamA transporter family.</text>
</comment>
<dbReference type="PANTHER" id="PTHR32322:SF18">
    <property type="entry name" value="S-ADENOSYLMETHIONINE_S-ADENOSYLHOMOCYSTEINE TRANSPORTER"/>
    <property type="match status" value="1"/>
</dbReference>
<dbReference type="Gene3D" id="1.10.3730.20">
    <property type="match status" value="1"/>
</dbReference>
<feature type="transmembrane region" description="Helical" evidence="7">
    <location>
        <begin position="238"/>
        <end position="257"/>
    </location>
</feature>
<feature type="domain" description="EamA" evidence="8">
    <location>
        <begin position="146"/>
        <end position="280"/>
    </location>
</feature>
<feature type="domain" description="EamA" evidence="8">
    <location>
        <begin position="2"/>
        <end position="135"/>
    </location>
</feature>
<reference evidence="9 10" key="1">
    <citation type="submission" date="2022-03" db="EMBL/GenBank/DDBJ databases">
        <title>Novel taxa within the pig intestine.</title>
        <authorList>
            <person name="Wylensek D."/>
            <person name="Bishof K."/>
            <person name="Afrizal A."/>
            <person name="Clavel T."/>
        </authorList>
    </citation>
    <scope>NUCLEOTIDE SEQUENCE [LARGE SCALE GENOMIC DNA]</scope>
    <source>
        <strain evidence="9 10">CLA-KB-P133</strain>
    </source>
</reference>
<dbReference type="SUPFAM" id="SSF103481">
    <property type="entry name" value="Multidrug resistance efflux transporter EmrE"/>
    <property type="match status" value="2"/>
</dbReference>
<dbReference type="InterPro" id="IPR037185">
    <property type="entry name" value="EmrE-like"/>
</dbReference>
<dbReference type="InterPro" id="IPR050638">
    <property type="entry name" value="AA-Vitamin_Transporters"/>
</dbReference>
<evidence type="ECO:0000256" key="1">
    <source>
        <dbReference type="ARBA" id="ARBA00004651"/>
    </source>
</evidence>
<feature type="transmembrane region" description="Helical" evidence="7">
    <location>
        <begin position="119"/>
        <end position="137"/>
    </location>
</feature>
<evidence type="ECO:0000256" key="7">
    <source>
        <dbReference type="SAM" id="Phobius"/>
    </source>
</evidence>
<protein>
    <submittedName>
        <fullName evidence="9">DMT family transporter</fullName>
    </submittedName>
</protein>
<gene>
    <name evidence="9" type="ORF">MOZ60_09160</name>
</gene>
<evidence type="ECO:0000256" key="4">
    <source>
        <dbReference type="ARBA" id="ARBA00022692"/>
    </source>
</evidence>
<dbReference type="InterPro" id="IPR000620">
    <property type="entry name" value="EamA_dom"/>
</dbReference>
<dbReference type="Pfam" id="PF00892">
    <property type="entry name" value="EamA"/>
    <property type="match status" value="2"/>
</dbReference>
<evidence type="ECO:0000313" key="10">
    <source>
        <dbReference type="Proteomes" id="UP001286174"/>
    </source>
</evidence>
<dbReference type="EMBL" id="JALBUR010000028">
    <property type="protein sequence ID" value="MDX8420261.1"/>
    <property type="molecule type" value="Genomic_DNA"/>
</dbReference>
<comment type="subcellular location">
    <subcellularLocation>
        <location evidence="1">Cell membrane</location>
        <topology evidence="1">Multi-pass membrane protein</topology>
    </subcellularLocation>
</comment>
<feature type="transmembrane region" description="Helical" evidence="7">
    <location>
        <begin position="206"/>
        <end position="226"/>
    </location>
</feature>
<evidence type="ECO:0000259" key="8">
    <source>
        <dbReference type="Pfam" id="PF00892"/>
    </source>
</evidence>
<keyword evidence="10" id="KW-1185">Reference proteome</keyword>
<evidence type="ECO:0000256" key="2">
    <source>
        <dbReference type="ARBA" id="ARBA00007362"/>
    </source>
</evidence>
<keyword evidence="5 7" id="KW-1133">Transmembrane helix</keyword>
<dbReference type="PANTHER" id="PTHR32322">
    <property type="entry name" value="INNER MEMBRANE TRANSPORTER"/>
    <property type="match status" value="1"/>
</dbReference>
<keyword evidence="3" id="KW-1003">Cell membrane</keyword>
<organism evidence="9 10">
    <name type="scientific">Grylomicrobium aquisgranensis</name>
    <dbReference type="NCBI Taxonomy" id="2926318"/>
    <lineage>
        <taxon>Bacteria</taxon>
        <taxon>Bacillati</taxon>
        <taxon>Bacillota</taxon>
        <taxon>Erysipelotrichia</taxon>
        <taxon>Erysipelotrichales</taxon>
        <taxon>Erysipelotrichaceae</taxon>
        <taxon>Grylomicrobium</taxon>
    </lineage>
</organism>